<name>A0ABW0P836_9HYPH</name>
<dbReference type="Proteomes" id="UP001596060">
    <property type="component" value="Unassembled WGS sequence"/>
</dbReference>
<feature type="domain" description="CHAT" evidence="1">
    <location>
        <begin position="400"/>
        <end position="565"/>
    </location>
</feature>
<dbReference type="EMBL" id="JBHSLU010000104">
    <property type="protein sequence ID" value="MFC5508600.1"/>
    <property type="molecule type" value="Genomic_DNA"/>
</dbReference>
<dbReference type="Gene3D" id="3.40.1520.20">
    <property type="match status" value="1"/>
</dbReference>
<comment type="caution">
    <text evidence="2">The sequence shown here is derived from an EMBL/GenBank/DDBJ whole genome shotgun (WGS) entry which is preliminary data.</text>
</comment>
<evidence type="ECO:0000313" key="3">
    <source>
        <dbReference type="Proteomes" id="UP001596060"/>
    </source>
</evidence>
<dbReference type="Pfam" id="PF12770">
    <property type="entry name" value="CHAT"/>
    <property type="match status" value="1"/>
</dbReference>
<accession>A0ABW0P836</accession>
<sequence>MGGPSLEEEAWSSIRLAIYRLVADIYRLDIVRDGSKITLTGEVTRDDVKATIEESMRRHGVDVDNQLVVAAPFKPAGDIEFSARTTALSGPTPTNSICRFPDVRKVSEAIPDEEFVFTVDLTVGDPGDGASISIDGVPPDWSSLEVEAEVVSNALVFEEGESVKPVGIKADESSVAAEFRALLRPMPGAVSFEIRILFSFKGRHSGMTRKTFDVEAKPGPIGEPVAVAKPAAVVISPSARPPTLTIRISDIGGGRYHWSSIAPQGVGKGPRDGTIELEDAREFARDLIGRCPHMAPGKHRSQLRGIGERIWRTTPERFRGLMAAMRQKYGSEFPIQIITDETFVPWEMMFPTDDSGIADPTHLFLTHPMARWFNAHDAVVRDSLPKGAVACFVPEYEDGSALPSTLREAAWFERELGAVRPEASCDSFNGYLGPEMPPTTTAIVHFAGHGRAKDGSAASAILMTDDWVTSDEIHGGVKLGERDGSYVILNACAVGAEQAQLGVLDGFPSSLASRGFRAVLAPIWSVLDSQASQIVCDQAKYLMDGKSLGVSVRDARATHYNASSTPYAYICYGDVMARIA</sequence>
<gene>
    <name evidence="2" type="ORF">ACFPN9_25515</name>
</gene>
<reference evidence="3" key="1">
    <citation type="journal article" date="2019" name="Int. J. Syst. Evol. Microbiol.">
        <title>The Global Catalogue of Microorganisms (GCM) 10K type strain sequencing project: providing services to taxonomists for standard genome sequencing and annotation.</title>
        <authorList>
            <consortium name="The Broad Institute Genomics Platform"/>
            <consortium name="The Broad Institute Genome Sequencing Center for Infectious Disease"/>
            <person name="Wu L."/>
            <person name="Ma J."/>
        </authorList>
    </citation>
    <scope>NUCLEOTIDE SEQUENCE [LARGE SCALE GENOMIC DNA]</scope>
    <source>
        <strain evidence="3">CCUG 43117</strain>
    </source>
</reference>
<dbReference type="RefSeq" id="WP_377817828.1">
    <property type="nucleotide sequence ID" value="NZ_JBHSLU010000104.1"/>
</dbReference>
<proteinExistence type="predicted"/>
<organism evidence="2 3">
    <name type="scientific">Bosea massiliensis</name>
    <dbReference type="NCBI Taxonomy" id="151419"/>
    <lineage>
        <taxon>Bacteria</taxon>
        <taxon>Pseudomonadati</taxon>
        <taxon>Pseudomonadota</taxon>
        <taxon>Alphaproteobacteria</taxon>
        <taxon>Hyphomicrobiales</taxon>
        <taxon>Boseaceae</taxon>
        <taxon>Bosea</taxon>
    </lineage>
</organism>
<keyword evidence="3" id="KW-1185">Reference proteome</keyword>
<dbReference type="InterPro" id="IPR024983">
    <property type="entry name" value="CHAT_dom"/>
</dbReference>
<protein>
    <submittedName>
        <fullName evidence="2">CHAT domain-containing protein</fullName>
    </submittedName>
</protein>
<evidence type="ECO:0000313" key="2">
    <source>
        <dbReference type="EMBL" id="MFC5508600.1"/>
    </source>
</evidence>
<evidence type="ECO:0000259" key="1">
    <source>
        <dbReference type="Pfam" id="PF12770"/>
    </source>
</evidence>